<evidence type="ECO:0000313" key="3">
    <source>
        <dbReference type="EMBL" id="MET3692088.1"/>
    </source>
</evidence>
<evidence type="ECO:0000256" key="1">
    <source>
        <dbReference type="SAM" id="SignalP"/>
    </source>
</evidence>
<feature type="chain" id="PRO_5045571257" description="PepSY domain-containing protein" evidence="1">
    <location>
        <begin position="34"/>
        <end position="97"/>
    </location>
</feature>
<dbReference type="RefSeq" id="WP_238280498.1">
    <property type="nucleotide sequence ID" value="NZ_BPQL01000086.1"/>
</dbReference>
<dbReference type="Pfam" id="PF13670">
    <property type="entry name" value="PepSY_2"/>
    <property type="match status" value="1"/>
</dbReference>
<comment type="caution">
    <text evidence="3">The sequence shown here is derived from an EMBL/GenBank/DDBJ whole genome shotgun (WGS) entry which is preliminary data.</text>
</comment>
<organism evidence="3 4">
    <name type="scientific">Methylobacterium goesingense</name>
    <dbReference type="NCBI Taxonomy" id="243690"/>
    <lineage>
        <taxon>Bacteria</taxon>
        <taxon>Pseudomonadati</taxon>
        <taxon>Pseudomonadota</taxon>
        <taxon>Alphaproteobacteria</taxon>
        <taxon>Hyphomicrobiales</taxon>
        <taxon>Methylobacteriaceae</taxon>
        <taxon>Methylobacterium</taxon>
    </lineage>
</organism>
<protein>
    <recommendedName>
        <fullName evidence="2">PepSY domain-containing protein</fullName>
    </recommendedName>
</protein>
<keyword evidence="1" id="KW-0732">Signal</keyword>
<feature type="domain" description="PepSY" evidence="2">
    <location>
        <begin position="13"/>
        <end position="91"/>
    </location>
</feature>
<sequence>MSRLARPRLARSAILALATLPLALAALAPSARAETPGPDWLTPAQVTQALKGAGYSEITKLEADDGHWDGEGLKDGRRMKFDADPKTGMILGEVPIE</sequence>
<evidence type="ECO:0000259" key="2">
    <source>
        <dbReference type="Pfam" id="PF13670"/>
    </source>
</evidence>
<feature type="signal peptide" evidence="1">
    <location>
        <begin position="1"/>
        <end position="33"/>
    </location>
</feature>
<name>A0ABV2L2N2_9HYPH</name>
<dbReference type="EMBL" id="JBEPMM010000003">
    <property type="protein sequence ID" value="MET3692088.1"/>
    <property type="molecule type" value="Genomic_DNA"/>
</dbReference>
<dbReference type="Proteomes" id="UP001549145">
    <property type="component" value="Unassembled WGS sequence"/>
</dbReference>
<gene>
    <name evidence="3" type="ORF">ABID43_001619</name>
</gene>
<evidence type="ECO:0000313" key="4">
    <source>
        <dbReference type="Proteomes" id="UP001549145"/>
    </source>
</evidence>
<accession>A0ABV2L2N2</accession>
<keyword evidence="4" id="KW-1185">Reference proteome</keyword>
<dbReference type="InterPro" id="IPR025711">
    <property type="entry name" value="PepSY"/>
</dbReference>
<proteinExistence type="predicted"/>
<reference evidence="3 4" key="1">
    <citation type="submission" date="2024-06" db="EMBL/GenBank/DDBJ databases">
        <title>Genomic Encyclopedia of Type Strains, Phase IV (KMG-IV): sequencing the most valuable type-strain genomes for metagenomic binning, comparative biology and taxonomic classification.</title>
        <authorList>
            <person name="Goeker M."/>
        </authorList>
    </citation>
    <scope>NUCLEOTIDE SEQUENCE [LARGE SCALE GENOMIC DNA]</scope>
    <source>
        <strain evidence="3 4">DSM 21331</strain>
    </source>
</reference>